<dbReference type="InterPro" id="IPR044644">
    <property type="entry name" value="DinF-like"/>
</dbReference>
<sequence length="450" mass="46957">MADIAASGTGVEDRPITHARVLKIAVPIVLSNATVPILGAVDTGVIGQIGAAAPIGAVGIGAIILSSLYWVFGFLRMGTTGLAGQALGAGRHAEVTAILTRAILIGASGGALLILLQLPLFAGAFAVSPASDEVETLARQYMGVRVWSAPAAIAIYGVTGWLIAQERTRAVLVLQLWMNGLNIALDLWFVLGLGWGVRGVALATFLAEWSGLALALWLCRGAFIGPAWRDWARVFDAQRLKRMMTVNLDILIRSLALMSVFVTFVFVGSDFGDVTLAANQILLQFIEITAFALDGFAFAAESLVAQAVGAASVPRLRRAVWLAGVWSGIGALALAALFLFGGGTLIDIMTTAEGVRASARGYLVVMALVPILGAASWLLDGVFIGATRTADMRNMALLSAAIFAVIAVVLIPIYGNAGLWAAFLASFVARGITLAIRYPALERATAAGAL</sequence>
<evidence type="ECO:0000256" key="3">
    <source>
        <dbReference type="ARBA" id="ARBA00022448"/>
    </source>
</evidence>
<feature type="transmembrane region" description="Helical" evidence="7">
    <location>
        <begin position="209"/>
        <end position="229"/>
    </location>
</feature>
<evidence type="ECO:0000256" key="6">
    <source>
        <dbReference type="ARBA" id="ARBA00023136"/>
    </source>
</evidence>
<feature type="transmembrane region" description="Helical" evidence="7">
    <location>
        <begin position="395"/>
        <end position="414"/>
    </location>
</feature>
<dbReference type="PANTHER" id="PTHR43298">
    <property type="entry name" value="MULTIDRUG RESISTANCE PROTEIN NORM-RELATED"/>
    <property type="match status" value="1"/>
</dbReference>
<gene>
    <name evidence="8" type="ORF">FGK64_08865</name>
</gene>
<feature type="transmembrane region" description="Helical" evidence="7">
    <location>
        <begin position="361"/>
        <end position="383"/>
    </location>
</feature>
<proteinExistence type="inferred from homology"/>
<dbReference type="CDD" id="cd13136">
    <property type="entry name" value="MATE_DinF_like"/>
    <property type="match status" value="1"/>
</dbReference>
<evidence type="ECO:0000256" key="5">
    <source>
        <dbReference type="ARBA" id="ARBA00022989"/>
    </source>
</evidence>
<evidence type="ECO:0000256" key="2">
    <source>
        <dbReference type="ARBA" id="ARBA00010199"/>
    </source>
</evidence>
<feature type="transmembrane region" description="Helical" evidence="7">
    <location>
        <begin position="21"/>
        <end position="39"/>
    </location>
</feature>
<dbReference type="EMBL" id="VCPC01000002">
    <property type="protein sequence ID" value="TMV12900.1"/>
    <property type="molecule type" value="Genomic_DNA"/>
</dbReference>
<feature type="transmembrane region" description="Helical" evidence="7">
    <location>
        <begin position="281"/>
        <end position="300"/>
    </location>
</feature>
<evidence type="ECO:0000313" key="9">
    <source>
        <dbReference type="Proteomes" id="UP001191082"/>
    </source>
</evidence>
<dbReference type="PANTHER" id="PTHR43298:SF2">
    <property type="entry name" value="FMN_FAD EXPORTER YEEO-RELATED"/>
    <property type="match status" value="1"/>
</dbReference>
<feature type="transmembrane region" description="Helical" evidence="7">
    <location>
        <begin position="420"/>
        <end position="440"/>
    </location>
</feature>
<feature type="transmembrane region" description="Helical" evidence="7">
    <location>
        <begin position="51"/>
        <end position="72"/>
    </location>
</feature>
<dbReference type="InterPro" id="IPR050222">
    <property type="entry name" value="MATE_MdtK"/>
</dbReference>
<dbReference type="Pfam" id="PF01554">
    <property type="entry name" value="MatE"/>
    <property type="match status" value="2"/>
</dbReference>
<feature type="transmembrane region" description="Helical" evidence="7">
    <location>
        <begin position="250"/>
        <end position="269"/>
    </location>
</feature>
<accession>A0ABY2X949</accession>
<feature type="transmembrane region" description="Helical" evidence="7">
    <location>
        <begin position="176"/>
        <end position="197"/>
    </location>
</feature>
<keyword evidence="3" id="KW-0813">Transport</keyword>
<evidence type="ECO:0000256" key="4">
    <source>
        <dbReference type="ARBA" id="ARBA00022692"/>
    </source>
</evidence>
<dbReference type="RefSeq" id="WP_138863456.1">
    <property type="nucleotide sequence ID" value="NZ_VCPC01000002.1"/>
</dbReference>
<evidence type="ECO:0000256" key="1">
    <source>
        <dbReference type="ARBA" id="ARBA00004141"/>
    </source>
</evidence>
<dbReference type="NCBIfam" id="TIGR00797">
    <property type="entry name" value="matE"/>
    <property type="match status" value="1"/>
</dbReference>
<organism evidence="8 9">
    <name type="scientific">Arenibacterium halophilum</name>
    <dbReference type="NCBI Taxonomy" id="2583821"/>
    <lineage>
        <taxon>Bacteria</taxon>
        <taxon>Pseudomonadati</taxon>
        <taxon>Pseudomonadota</taxon>
        <taxon>Alphaproteobacteria</taxon>
        <taxon>Rhodobacterales</taxon>
        <taxon>Paracoccaceae</taxon>
        <taxon>Arenibacterium</taxon>
    </lineage>
</organism>
<evidence type="ECO:0000313" key="8">
    <source>
        <dbReference type="EMBL" id="TMV12900.1"/>
    </source>
</evidence>
<reference evidence="8 9" key="1">
    <citation type="submission" date="2019-05" db="EMBL/GenBank/DDBJ databases">
        <title>Marivita sp. nov. isolated from sea sediment.</title>
        <authorList>
            <person name="Kim W."/>
        </authorList>
    </citation>
    <scope>NUCLEOTIDE SEQUENCE [LARGE SCALE GENOMIC DNA]</scope>
    <source>
        <strain evidence="8 9">CAU 1492</strain>
    </source>
</reference>
<feature type="transmembrane region" description="Helical" evidence="7">
    <location>
        <begin position="102"/>
        <end position="126"/>
    </location>
</feature>
<protein>
    <submittedName>
        <fullName evidence="8">MATE family efflux transporter</fullName>
    </submittedName>
</protein>
<evidence type="ECO:0000256" key="7">
    <source>
        <dbReference type="SAM" id="Phobius"/>
    </source>
</evidence>
<feature type="transmembrane region" description="Helical" evidence="7">
    <location>
        <begin position="146"/>
        <end position="164"/>
    </location>
</feature>
<keyword evidence="4 7" id="KW-0812">Transmembrane</keyword>
<comment type="subcellular location">
    <subcellularLocation>
        <location evidence="1">Membrane</location>
        <topology evidence="1">Multi-pass membrane protein</topology>
    </subcellularLocation>
</comment>
<keyword evidence="9" id="KW-1185">Reference proteome</keyword>
<name>A0ABY2X949_9RHOB</name>
<comment type="similarity">
    <text evidence="2">Belongs to the multi antimicrobial extrusion (MATE) (TC 2.A.66.1) family.</text>
</comment>
<comment type="caution">
    <text evidence="8">The sequence shown here is derived from an EMBL/GenBank/DDBJ whole genome shotgun (WGS) entry which is preliminary data.</text>
</comment>
<keyword evidence="6 7" id="KW-0472">Membrane</keyword>
<feature type="transmembrane region" description="Helical" evidence="7">
    <location>
        <begin position="320"/>
        <end position="341"/>
    </location>
</feature>
<dbReference type="InterPro" id="IPR002528">
    <property type="entry name" value="MATE_fam"/>
</dbReference>
<keyword evidence="5 7" id="KW-1133">Transmembrane helix</keyword>
<dbReference type="Proteomes" id="UP001191082">
    <property type="component" value="Unassembled WGS sequence"/>
</dbReference>